<keyword evidence="2" id="KW-1185">Reference proteome</keyword>
<protein>
    <submittedName>
        <fullName evidence="1">Uncharacterized protein</fullName>
    </submittedName>
</protein>
<evidence type="ECO:0000313" key="1">
    <source>
        <dbReference type="EMBL" id="KAH8041707.1"/>
    </source>
</evidence>
<dbReference type="Proteomes" id="UP000821866">
    <property type="component" value="Chromosome 1"/>
</dbReference>
<gene>
    <name evidence="1" type="ORF">HPB51_017509</name>
</gene>
<reference evidence="1" key="1">
    <citation type="journal article" date="2020" name="Cell">
        <title>Large-Scale Comparative Analyses of Tick Genomes Elucidate Their Genetic Diversity and Vector Capacities.</title>
        <authorList>
            <consortium name="Tick Genome and Microbiome Consortium (TIGMIC)"/>
            <person name="Jia N."/>
            <person name="Wang J."/>
            <person name="Shi W."/>
            <person name="Du L."/>
            <person name="Sun Y."/>
            <person name="Zhan W."/>
            <person name="Jiang J.F."/>
            <person name="Wang Q."/>
            <person name="Zhang B."/>
            <person name="Ji P."/>
            <person name="Bell-Sakyi L."/>
            <person name="Cui X.M."/>
            <person name="Yuan T.T."/>
            <person name="Jiang B.G."/>
            <person name="Yang W.F."/>
            <person name="Lam T.T."/>
            <person name="Chang Q.C."/>
            <person name="Ding S.J."/>
            <person name="Wang X.J."/>
            <person name="Zhu J.G."/>
            <person name="Ruan X.D."/>
            <person name="Zhao L."/>
            <person name="Wei J.T."/>
            <person name="Ye R.Z."/>
            <person name="Que T.C."/>
            <person name="Du C.H."/>
            <person name="Zhou Y.H."/>
            <person name="Cheng J.X."/>
            <person name="Dai P.F."/>
            <person name="Guo W.B."/>
            <person name="Han X.H."/>
            <person name="Huang E.J."/>
            <person name="Li L.F."/>
            <person name="Wei W."/>
            <person name="Gao Y.C."/>
            <person name="Liu J.Z."/>
            <person name="Shao H.Z."/>
            <person name="Wang X."/>
            <person name="Wang C.C."/>
            <person name="Yang T.C."/>
            <person name="Huo Q.B."/>
            <person name="Li W."/>
            <person name="Chen H.Y."/>
            <person name="Chen S.E."/>
            <person name="Zhou L.G."/>
            <person name="Ni X.B."/>
            <person name="Tian J.H."/>
            <person name="Sheng Y."/>
            <person name="Liu T."/>
            <person name="Pan Y.S."/>
            <person name="Xia L.Y."/>
            <person name="Li J."/>
            <person name="Zhao F."/>
            <person name="Cao W.C."/>
        </authorList>
    </citation>
    <scope>NUCLEOTIDE SEQUENCE</scope>
    <source>
        <strain evidence="1">Rmic-2018</strain>
    </source>
</reference>
<sequence>MCKGTTPRDLESGMRTRPTSRCTLAKVRPATMSTFSILYRALISESEAHFPTWLPNRNSGTPCKRRRPFRRQRGSTSPRCARLCAARRTTPGRRLAGASATNPARWPAWLLTSKGVLRCAVAADLPVAETIVPMPWTQLRCGSPTPRSRAALPRARAASETLKASCATCANARRAANATSNWY</sequence>
<name>A0A9J6F4S1_RHIMP</name>
<evidence type="ECO:0000313" key="2">
    <source>
        <dbReference type="Proteomes" id="UP000821866"/>
    </source>
</evidence>
<reference evidence="1" key="2">
    <citation type="submission" date="2021-09" db="EMBL/GenBank/DDBJ databases">
        <authorList>
            <person name="Jia N."/>
            <person name="Wang J."/>
            <person name="Shi W."/>
            <person name="Du L."/>
            <person name="Sun Y."/>
            <person name="Zhan W."/>
            <person name="Jiang J."/>
            <person name="Wang Q."/>
            <person name="Zhang B."/>
            <person name="Ji P."/>
            <person name="Sakyi L.B."/>
            <person name="Cui X."/>
            <person name="Yuan T."/>
            <person name="Jiang B."/>
            <person name="Yang W."/>
            <person name="Lam T.T.-Y."/>
            <person name="Chang Q."/>
            <person name="Ding S."/>
            <person name="Wang X."/>
            <person name="Zhu J."/>
            <person name="Ruan X."/>
            <person name="Zhao L."/>
            <person name="Wei J."/>
            <person name="Que T."/>
            <person name="Du C."/>
            <person name="Cheng J."/>
            <person name="Dai P."/>
            <person name="Han X."/>
            <person name="Huang E."/>
            <person name="Gao Y."/>
            <person name="Liu J."/>
            <person name="Shao H."/>
            <person name="Ye R."/>
            <person name="Li L."/>
            <person name="Wei W."/>
            <person name="Wang X."/>
            <person name="Wang C."/>
            <person name="Huo Q."/>
            <person name="Li W."/>
            <person name="Guo W."/>
            <person name="Chen H."/>
            <person name="Chen S."/>
            <person name="Zhou L."/>
            <person name="Zhou L."/>
            <person name="Ni X."/>
            <person name="Tian J."/>
            <person name="Zhou Y."/>
            <person name="Sheng Y."/>
            <person name="Liu T."/>
            <person name="Pan Y."/>
            <person name="Xia L."/>
            <person name="Li J."/>
            <person name="Zhao F."/>
            <person name="Cao W."/>
        </authorList>
    </citation>
    <scope>NUCLEOTIDE SEQUENCE</scope>
    <source>
        <strain evidence="1">Rmic-2018</strain>
        <tissue evidence="1">Larvae</tissue>
    </source>
</reference>
<dbReference type="AlphaFoldDB" id="A0A9J6F4S1"/>
<organism evidence="1 2">
    <name type="scientific">Rhipicephalus microplus</name>
    <name type="common">Cattle tick</name>
    <name type="synonym">Boophilus microplus</name>
    <dbReference type="NCBI Taxonomy" id="6941"/>
    <lineage>
        <taxon>Eukaryota</taxon>
        <taxon>Metazoa</taxon>
        <taxon>Ecdysozoa</taxon>
        <taxon>Arthropoda</taxon>
        <taxon>Chelicerata</taxon>
        <taxon>Arachnida</taxon>
        <taxon>Acari</taxon>
        <taxon>Parasitiformes</taxon>
        <taxon>Ixodida</taxon>
        <taxon>Ixodoidea</taxon>
        <taxon>Ixodidae</taxon>
        <taxon>Rhipicephalinae</taxon>
        <taxon>Rhipicephalus</taxon>
        <taxon>Boophilus</taxon>
    </lineage>
</organism>
<dbReference type="EMBL" id="JABSTU010000001">
    <property type="protein sequence ID" value="KAH8041707.1"/>
    <property type="molecule type" value="Genomic_DNA"/>
</dbReference>
<accession>A0A9J6F4S1</accession>
<proteinExistence type="predicted"/>
<comment type="caution">
    <text evidence="1">The sequence shown here is derived from an EMBL/GenBank/DDBJ whole genome shotgun (WGS) entry which is preliminary data.</text>
</comment>